<dbReference type="Proteomes" id="UP001058974">
    <property type="component" value="Chromosome 4"/>
</dbReference>
<dbReference type="PANTHER" id="PTHR35502">
    <property type="entry name" value="PROTEIN MICROTUBULE BINDING PROTEIN 2C"/>
    <property type="match status" value="1"/>
</dbReference>
<reference evidence="3 4" key="1">
    <citation type="journal article" date="2022" name="Nat. Genet.">
        <title>Improved pea reference genome and pan-genome highlight genomic features and evolutionary characteristics.</title>
        <authorList>
            <person name="Yang T."/>
            <person name="Liu R."/>
            <person name="Luo Y."/>
            <person name="Hu S."/>
            <person name="Wang D."/>
            <person name="Wang C."/>
            <person name="Pandey M.K."/>
            <person name="Ge S."/>
            <person name="Xu Q."/>
            <person name="Li N."/>
            <person name="Li G."/>
            <person name="Huang Y."/>
            <person name="Saxena R.K."/>
            <person name="Ji Y."/>
            <person name="Li M."/>
            <person name="Yan X."/>
            <person name="He Y."/>
            <person name="Liu Y."/>
            <person name="Wang X."/>
            <person name="Xiang C."/>
            <person name="Varshney R.K."/>
            <person name="Ding H."/>
            <person name="Gao S."/>
            <person name="Zong X."/>
        </authorList>
    </citation>
    <scope>NUCLEOTIDE SEQUENCE [LARGE SCALE GENOMIC DNA]</scope>
    <source>
        <strain evidence="3 4">cv. Zhongwan 6</strain>
    </source>
</reference>
<dbReference type="Gramene" id="Psat04G0154300-T2">
    <property type="protein sequence ID" value="KAI5416527.1"/>
    <property type="gene ID" value="KIW84_041543"/>
</dbReference>
<name>A0A9D5ALF9_PEA</name>
<organism evidence="3 4">
    <name type="scientific">Pisum sativum</name>
    <name type="common">Garden pea</name>
    <name type="synonym">Lathyrus oleraceus</name>
    <dbReference type="NCBI Taxonomy" id="3888"/>
    <lineage>
        <taxon>Eukaryota</taxon>
        <taxon>Viridiplantae</taxon>
        <taxon>Streptophyta</taxon>
        <taxon>Embryophyta</taxon>
        <taxon>Tracheophyta</taxon>
        <taxon>Spermatophyta</taxon>
        <taxon>Magnoliopsida</taxon>
        <taxon>eudicotyledons</taxon>
        <taxon>Gunneridae</taxon>
        <taxon>Pentapetalae</taxon>
        <taxon>rosids</taxon>
        <taxon>fabids</taxon>
        <taxon>Fabales</taxon>
        <taxon>Fabaceae</taxon>
        <taxon>Papilionoideae</taxon>
        <taxon>50 kb inversion clade</taxon>
        <taxon>NPAAA clade</taxon>
        <taxon>Hologalegina</taxon>
        <taxon>IRL clade</taxon>
        <taxon>Fabeae</taxon>
        <taxon>Lathyrus</taxon>
    </lineage>
</organism>
<evidence type="ECO:0000313" key="4">
    <source>
        <dbReference type="Proteomes" id="UP001058974"/>
    </source>
</evidence>
<dbReference type="AlphaFoldDB" id="A0A9D5ALF9"/>
<feature type="region of interest" description="Disordered" evidence="2">
    <location>
        <begin position="1"/>
        <end position="24"/>
    </location>
</feature>
<dbReference type="InterPro" id="IPR040289">
    <property type="entry name" value="MBP2C"/>
</dbReference>
<feature type="region of interest" description="Disordered" evidence="2">
    <location>
        <begin position="54"/>
        <end position="98"/>
    </location>
</feature>
<dbReference type="GO" id="GO:0043622">
    <property type="term" value="P:cortical microtubule organization"/>
    <property type="evidence" value="ECO:0007669"/>
    <property type="project" value="EnsemblPlants"/>
</dbReference>
<dbReference type="GO" id="GO:0015630">
    <property type="term" value="C:microtubule cytoskeleton"/>
    <property type="evidence" value="ECO:0007669"/>
    <property type="project" value="EnsemblPlants"/>
</dbReference>
<feature type="coiled-coil region" evidence="1">
    <location>
        <begin position="185"/>
        <end position="212"/>
    </location>
</feature>
<dbReference type="GO" id="GO:0010497">
    <property type="term" value="P:plasmodesmata-mediated intercellular transport"/>
    <property type="evidence" value="ECO:0007669"/>
    <property type="project" value="EnsemblPlants"/>
</dbReference>
<dbReference type="GO" id="GO:0051224">
    <property type="term" value="P:negative regulation of protein transport"/>
    <property type="evidence" value="ECO:0007669"/>
    <property type="project" value="EnsemblPlants"/>
</dbReference>
<dbReference type="PANTHER" id="PTHR35502:SF2">
    <property type="entry name" value="PROTEIN MICROTUBULE BINDING PROTEIN 2C"/>
    <property type="match status" value="1"/>
</dbReference>
<dbReference type="GO" id="GO:0051607">
    <property type="term" value="P:defense response to virus"/>
    <property type="evidence" value="ECO:0007669"/>
    <property type="project" value="EnsemblPlants"/>
</dbReference>
<accession>A0A9D5ALF9</accession>
<comment type="caution">
    <text evidence="3">The sequence shown here is derived from an EMBL/GenBank/DDBJ whole genome shotgun (WGS) entry which is preliminary data.</text>
</comment>
<gene>
    <name evidence="3" type="ORF">KIW84_041543</name>
</gene>
<evidence type="ECO:0000256" key="1">
    <source>
        <dbReference type="SAM" id="Coils"/>
    </source>
</evidence>
<evidence type="ECO:0000313" key="3">
    <source>
        <dbReference type="EMBL" id="KAI5416527.1"/>
    </source>
</evidence>
<proteinExistence type="predicted"/>
<feature type="coiled-coil region" evidence="1">
    <location>
        <begin position="115"/>
        <end position="156"/>
    </location>
</feature>
<dbReference type="GO" id="GO:0008017">
    <property type="term" value="F:microtubule binding"/>
    <property type="evidence" value="ECO:0007669"/>
    <property type="project" value="InterPro"/>
</dbReference>
<dbReference type="GO" id="GO:0002230">
    <property type="term" value="P:positive regulation of defense response to virus by host"/>
    <property type="evidence" value="ECO:0007669"/>
    <property type="project" value="EnsemblPlants"/>
</dbReference>
<dbReference type="Gramene" id="PSAT_LOCUS17942_t1">
    <property type="protein sequence ID" value="CAL5198486.1"/>
    <property type="gene ID" value="PSAT_LOCUS17942"/>
</dbReference>
<feature type="compositionally biased region" description="Basic and acidic residues" evidence="2">
    <location>
        <begin position="82"/>
        <end position="92"/>
    </location>
</feature>
<protein>
    <submittedName>
        <fullName evidence="3">Uncharacterized protein</fullName>
    </submittedName>
</protein>
<dbReference type="EMBL" id="JAMSHJ010000004">
    <property type="protein sequence ID" value="KAI5416527.1"/>
    <property type="molecule type" value="Genomic_DNA"/>
</dbReference>
<evidence type="ECO:0000256" key="2">
    <source>
        <dbReference type="SAM" id="MobiDB-lite"/>
    </source>
</evidence>
<dbReference type="GO" id="GO:0010375">
    <property type="term" value="P:stomatal complex patterning"/>
    <property type="evidence" value="ECO:0007669"/>
    <property type="project" value="EnsemblPlants"/>
</dbReference>
<dbReference type="Gramene" id="Psat4g046080.1">
    <property type="protein sequence ID" value="Psat4g046080.1.cds"/>
    <property type="gene ID" value="Psat4g046080"/>
</dbReference>
<dbReference type="GO" id="GO:0009414">
    <property type="term" value="P:response to water deprivation"/>
    <property type="evidence" value="ECO:0007669"/>
    <property type="project" value="EnsemblPlants"/>
</dbReference>
<dbReference type="GO" id="GO:0051493">
    <property type="term" value="P:regulation of cytoskeleton organization"/>
    <property type="evidence" value="ECO:0007669"/>
    <property type="project" value="EnsemblPlants"/>
</dbReference>
<keyword evidence="4" id="KW-1185">Reference proteome</keyword>
<dbReference type="GO" id="GO:0003723">
    <property type="term" value="F:RNA binding"/>
    <property type="evidence" value="ECO:0007669"/>
    <property type="project" value="EnsemblPlants"/>
</dbReference>
<sequence>MPHPADLQNNSEFDDSDSSSTVVASACNPNLNRDLFNELLQMVPLVQSILTDRKPTRSFPHRSSMIYTKAPPKQKKSIPAPKTRDHGAKEQNSDAESFSMFSGRAFTSEKDIEELATLKEQIGDLQLKLKEREELAENLRDQMNAVNARLDEMKRQVSEKDGSLKYSQQQLSDAKIKLADKQAALEKIHWEMMTSNKKVEKLQEELDSVQVDISTFTLLLESLANTDTAMYTDDYDTKPYVFNHVPEIDDLDEMEWQKMEEARKAYIAAVAFSKEKRDEESIAAAANARLRLQSLLFKSKTFNT</sequence>
<keyword evidence="1" id="KW-0175">Coiled coil</keyword>